<feature type="domain" description="Gcp-like" evidence="7">
    <location>
        <begin position="31"/>
        <end position="169"/>
    </location>
</feature>
<keyword evidence="4" id="KW-0963">Cytoplasm</keyword>
<dbReference type="InterPro" id="IPR022496">
    <property type="entry name" value="T6A_TsaB"/>
</dbReference>
<dbReference type="STRING" id="930118.SAMN05216429_10632"/>
<dbReference type="GO" id="GO:0005829">
    <property type="term" value="C:cytosol"/>
    <property type="evidence" value="ECO:0007669"/>
    <property type="project" value="TreeGrafter"/>
</dbReference>
<evidence type="ECO:0000313" key="8">
    <source>
        <dbReference type="EMBL" id="PPK50929.1"/>
    </source>
</evidence>
<sequence>MDSVKLLALDTSSEGCSAALWLDGQITERFEVAPRGHTRLLMPMVRELLAEQGLSPSDLDALAFARGPGSFTGLRIATGVIQGMAWGLDLPVVPVSSLAAVALNAIEQQSLGEGDGIAVAFDARMGEVYWGTFVCRDGLPEALGNERVCPPEAVALPESGAGVSGHWFGAGQGWKYRDAMPQAVTEHISGMDDSLVPRAAQVARLAERGFHNGEAVSADQAQPVYVRDEVTWKKLPGR</sequence>
<dbReference type="InterPro" id="IPR043129">
    <property type="entry name" value="ATPase_NBD"/>
</dbReference>
<evidence type="ECO:0000256" key="6">
    <source>
        <dbReference type="ARBA" id="ARBA00032446"/>
    </source>
</evidence>
<dbReference type="FunFam" id="3.30.420.40:FF:000097">
    <property type="entry name" value="tRNA threonylcarbamoyladenosine biosynthesis protein TsaB"/>
    <property type="match status" value="1"/>
</dbReference>
<dbReference type="Pfam" id="PF00814">
    <property type="entry name" value="TsaD"/>
    <property type="match status" value="1"/>
</dbReference>
<proteinExistence type="inferred from homology"/>
<gene>
    <name evidence="9" type="ORF">B0H24_102031</name>
    <name evidence="8" type="ORF">BY455_11831</name>
</gene>
<organism evidence="9 10">
    <name type="scientific">Marinobacter persicus</name>
    <dbReference type="NCBI Taxonomy" id="930118"/>
    <lineage>
        <taxon>Bacteria</taxon>
        <taxon>Pseudomonadati</taxon>
        <taxon>Pseudomonadota</taxon>
        <taxon>Gammaproteobacteria</taxon>
        <taxon>Pseudomonadales</taxon>
        <taxon>Marinobacteraceae</taxon>
        <taxon>Marinobacter</taxon>
    </lineage>
</organism>
<evidence type="ECO:0000256" key="2">
    <source>
        <dbReference type="ARBA" id="ARBA00010493"/>
    </source>
</evidence>
<name>A0A2S6G4L3_9GAMM</name>
<evidence type="ECO:0000256" key="1">
    <source>
        <dbReference type="ARBA" id="ARBA00004496"/>
    </source>
</evidence>
<evidence type="ECO:0000313" key="9">
    <source>
        <dbReference type="EMBL" id="PPK54043.1"/>
    </source>
</evidence>
<dbReference type="SUPFAM" id="SSF53067">
    <property type="entry name" value="Actin-like ATPase domain"/>
    <property type="match status" value="2"/>
</dbReference>
<dbReference type="InterPro" id="IPR000905">
    <property type="entry name" value="Gcp-like_dom"/>
</dbReference>
<dbReference type="Proteomes" id="UP000239648">
    <property type="component" value="Unassembled WGS sequence"/>
</dbReference>
<accession>A0A2S6G4L3</accession>
<dbReference type="CDD" id="cd24032">
    <property type="entry name" value="ASKHA_NBD_TsaB"/>
    <property type="match status" value="1"/>
</dbReference>
<reference evidence="9 10" key="2">
    <citation type="submission" date="2018-02" db="EMBL/GenBank/DDBJ databases">
        <title>Subsurface microbial communities from deep shales in Ohio and West Virginia, USA.</title>
        <authorList>
            <person name="Wrighton K."/>
        </authorList>
    </citation>
    <scope>NUCLEOTIDE SEQUENCE [LARGE SCALE GENOMIC DNA]</scope>
    <source>
        <strain evidence="9 10">UTICA-S1B9</strain>
    </source>
</reference>
<evidence type="ECO:0000256" key="3">
    <source>
        <dbReference type="ARBA" id="ARBA00019012"/>
    </source>
</evidence>
<dbReference type="EMBL" id="PTIT01000018">
    <property type="protein sequence ID" value="PPK50929.1"/>
    <property type="molecule type" value="Genomic_DNA"/>
</dbReference>
<reference evidence="8 11" key="1">
    <citation type="submission" date="2018-02" db="EMBL/GenBank/DDBJ databases">
        <title>Deep subsurface shale carbon reservoir microbial communities from Ohio and West Virginia, USA.</title>
        <authorList>
            <person name="Wrighton K."/>
        </authorList>
    </citation>
    <scope>NUCLEOTIDE SEQUENCE [LARGE SCALE GENOMIC DNA]</scope>
    <source>
        <strain evidence="8 11">UTICA-S1B6</strain>
    </source>
</reference>
<dbReference type="GO" id="GO:0002949">
    <property type="term" value="P:tRNA threonylcarbamoyladenosine modification"/>
    <property type="evidence" value="ECO:0007669"/>
    <property type="project" value="InterPro"/>
</dbReference>
<evidence type="ECO:0000313" key="10">
    <source>
        <dbReference type="Proteomes" id="UP000239446"/>
    </source>
</evidence>
<keyword evidence="5" id="KW-0819">tRNA processing</keyword>
<comment type="similarity">
    <text evidence="2">Belongs to the KAE1 / TsaD family. TsaB subfamily.</text>
</comment>
<evidence type="ECO:0000256" key="5">
    <source>
        <dbReference type="ARBA" id="ARBA00022694"/>
    </source>
</evidence>
<dbReference type="PANTHER" id="PTHR11735">
    <property type="entry name" value="TRNA N6-ADENOSINE THREONYLCARBAMOYLTRANSFERASE"/>
    <property type="match status" value="1"/>
</dbReference>
<dbReference type="Proteomes" id="UP000239446">
    <property type="component" value="Unassembled WGS sequence"/>
</dbReference>
<dbReference type="NCBIfam" id="TIGR03725">
    <property type="entry name" value="T6A_YeaZ"/>
    <property type="match status" value="1"/>
</dbReference>
<comment type="caution">
    <text evidence="9">The sequence shown here is derived from an EMBL/GenBank/DDBJ whole genome shotgun (WGS) entry which is preliminary data.</text>
</comment>
<evidence type="ECO:0000313" key="11">
    <source>
        <dbReference type="Proteomes" id="UP000239648"/>
    </source>
</evidence>
<dbReference type="PANTHER" id="PTHR11735:SF11">
    <property type="entry name" value="TRNA THREONYLCARBAMOYLADENOSINE BIOSYNTHESIS PROTEIN TSAB"/>
    <property type="match status" value="1"/>
</dbReference>
<dbReference type="EMBL" id="PTIU01000020">
    <property type="protein sequence ID" value="PPK54043.1"/>
    <property type="molecule type" value="Genomic_DNA"/>
</dbReference>
<dbReference type="Gene3D" id="3.30.420.40">
    <property type="match status" value="2"/>
</dbReference>
<keyword evidence="11" id="KW-1185">Reference proteome</keyword>
<dbReference type="AlphaFoldDB" id="A0A2S6G4L3"/>
<protein>
    <recommendedName>
        <fullName evidence="3">tRNA threonylcarbamoyladenosine biosynthesis protein TsaB</fullName>
    </recommendedName>
    <alternativeName>
        <fullName evidence="6">t(6)A37 threonylcarbamoyladenosine biosynthesis protein TsaB</fullName>
    </alternativeName>
</protein>
<evidence type="ECO:0000256" key="4">
    <source>
        <dbReference type="ARBA" id="ARBA00022490"/>
    </source>
</evidence>
<comment type="subcellular location">
    <subcellularLocation>
        <location evidence="1">Cytoplasm</location>
    </subcellularLocation>
</comment>
<evidence type="ECO:0000259" key="7">
    <source>
        <dbReference type="Pfam" id="PF00814"/>
    </source>
</evidence>